<evidence type="ECO:0000256" key="2">
    <source>
        <dbReference type="ARBA" id="ARBA00005300"/>
    </source>
</evidence>
<dbReference type="SUPFAM" id="SSF53098">
    <property type="entry name" value="Ribonuclease H-like"/>
    <property type="match status" value="1"/>
</dbReference>
<evidence type="ECO:0000259" key="8">
    <source>
        <dbReference type="PROSITE" id="PS50879"/>
    </source>
</evidence>
<evidence type="ECO:0000256" key="1">
    <source>
        <dbReference type="ARBA" id="ARBA00000077"/>
    </source>
</evidence>
<protein>
    <recommendedName>
        <fullName evidence="3">ribonuclease H</fullName>
        <ecNumber evidence="3">3.1.26.4</ecNumber>
    </recommendedName>
</protein>
<keyword evidence="7" id="KW-0378">Hydrolase</keyword>
<evidence type="ECO:0000313" key="9">
    <source>
        <dbReference type="EMBL" id="SUN58161.1"/>
    </source>
</evidence>
<dbReference type="AlphaFoldDB" id="A0A380JZ98"/>
<dbReference type="InterPro" id="IPR050092">
    <property type="entry name" value="RNase_H"/>
</dbReference>
<dbReference type="GO" id="GO:0043137">
    <property type="term" value="P:DNA replication, removal of RNA primer"/>
    <property type="evidence" value="ECO:0007669"/>
    <property type="project" value="TreeGrafter"/>
</dbReference>
<comment type="similarity">
    <text evidence="2">Belongs to the RNase H family.</text>
</comment>
<dbReference type="EMBL" id="UHFN01000002">
    <property type="protein sequence ID" value="SUN58161.1"/>
    <property type="molecule type" value="Genomic_DNA"/>
</dbReference>
<reference evidence="9 10" key="1">
    <citation type="submission" date="2018-06" db="EMBL/GenBank/DDBJ databases">
        <authorList>
            <consortium name="Pathogen Informatics"/>
            <person name="Doyle S."/>
        </authorList>
    </citation>
    <scope>NUCLEOTIDE SEQUENCE [LARGE SCALE GENOMIC DNA]</scope>
    <source>
        <strain evidence="9 10">NCTC12224</strain>
    </source>
</reference>
<dbReference type="Pfam" id="PF00075">
    <property type="entry name" value="RNase_H"/>
    <property type="match status" value="1"/>
</dbReference>
<keyword evidence="5" id="KW-0479">Metal-binding</keyword>
<evidence type="ECO:0000256" key="7">
    <source>
        <dbReference type="ARBA" id="ARBA00022801"/>
    </source>
</evidence>
<name>A0A380JZ98_9STRE</name>
<organism evidence="9 10">
    <name type="scientific">Streptococcus hyointestinalis</name>
    <dbReference type="NCBI Taxonomy" id="1337"/>
    <lineage>
        <taxon>Bacteria</taxon>
        <taxon>Bacillati</taxon>
        <taxon>Bacillota</taxon>
        <taxon>Bacilli</taxon>
        <taxon>Lactobacillales</taxon>
        <taxon>Streptococcaceae</taxon>
        <taxon>Streptococcus</taxon>
    </lineage>
</organism>
<sequence>MNTIVKEAVSYTIFTDGSFKKIKGEKTNAASAYIVLNDNGEIITKGRGIIPNQKEGLINSLGAELVPVINALKYICKTANIVKVNVKIMTDYQELEYFHYLLRYRKKPKGHFKRLKLTSRLEKPQWIWYYANLFQVIHMFEKNGKELALEIQWCKGHSGIVWNEEADRLAKKSVDKGLKQQLNSKNKRLASS</sequence>
<evidence type="ECO:0000256" key="6">
    <source>
        <dbReference type="ARBA" id="ARBA00022759"/>
    </source>
</evidence>
<evidence type="ECO:0000256" key="5">
    <source>
        <dbReference type="ARBA" id="ARBA00022723"/>
    </source>
</evidence>
<dbReference type="InterPro" id="IPR036397">
    <property type="entry name" value="RNaseH_sf"/>
</dbReference>
<dbReference type="Gene3D" id="3.30.420.10">
    <property type="entry name" value="Ribonuclease H-like superfamily/Ribonuclease H"/>
    <property type="match status" value="1"/>
</dbReference>
<evidence type="ECO:0000256" key="4">
    <source>
        <dbReference type="ARBA" id="ARBA00022722"/>
    </source>
</evidence>
<dbReference type="Proteomes" id="UP000254924">
    <property type="component" value="Unassembled WGS sequence"/>
</dbReference>
<dbReference type="PROSITE" id="PS50879">
    <property type="entry name" value="RNASE_H_1"/>
    <property type="match status" value="1"/>
</dbReference>
<dbReference type="GO" id="GO:0046872">
    <property type="term" value="F:metal ion binding"/>
    <property type="evidence" value="ECO:0007669"/>
    <property type="project" value="UniProtKB-KW"/>
</dbReference>
<evidence type="ECO:0000256" key="3">
    <source>
        <dbReference type="ARBA" id="ARBA00012180"/>
    </source>
</evidence>
<proteinExistence type="inferred from homology"/>
<dbReference type="InterPro" id="IPR002156">
    <property type="entry name" value="RNaseH_domain"/>
</dbReference>
<evidence type="ECO:0000313" key="10">
    <source>
        <dbReference type="Proteomes" id="UP000254924"/>
    </source>
</evidence>
<keyword evidence="6" id="KW-0255">Endonuclease</keyword>
<dbReference type="InterPro" id="IPR012337">
    <property type="entry name" value="RNaseH-like_sf"/>
</dbReference>
<feature type="domain" description="RNase H type-1" evidence="8">
    <location>
        <begin position="7"/>
        <end position="175"/>
    </location>
</feature>
<keyword evidence="10" id="KW-1185">Reference proteome</keyword>
<dbReference type="EC" id="3.1.26.4" evidence="3"/>
<dbReference type="GO" id="GO:0004523">
    <property type="term" value="F:RNA-DNA hybrid ribonuclease activity"/>
    <property type="evidence" value="ECO:0007669"/>
    <property type="project" value="UniProtKB-EC"/>
</dbReference>
<dbReference type="PANTHER" id="PTHR10642:SF26">
    <property type="entry name" value="RIBONUCLEASE H1"/>
    <property type="match status" value="1"/>
</dbReference>
<keyword evidence="4" id="KW-0540">Nuclease</keyword>
<accession>A0A380JZ98</accession>
<dbReference type="GO" id="GO:0003676">
    <property type="term" value="F:nucleic acid binding"/>
    <property type="evidence" value="ECO:0007669"/>
    <property type="project" value="InterPro"/>
</dbReference>
<gene>
    <name evidence="9" type="ORF">NCTC12224_00185</name>
</gene>
<dbReference type="PANTHER" id="PTHR10642">
    <property type="entry name" value="RIBONUCLEASE H1"/>
    <property type="match status" value="1"/>
</dbReference>
<comment type="catalytic activity">
    <reaction evidence="1">
        <text>Endonucleolytic cleavage to 5'-phosphomonoester.</text>
        <dbReference type="EC" id="3.1.26.4"/>
    </reaction>
</comment>